<feature type="transmembrane region" description="Helical" evidence="7">
    <location>
        <begin position="100"/>
        <end position="121"/>
    </location>
</feature>
<keyword evidence="2" id="KW-1003">Cell membrane</keyword>
<accession>A0A081FZF5</accession>
<comment type="caution">
    <text evidence="7">Lacks conserved residue(s) required for the propagation of feature annotation.</text>
</comment>
<keyword evidence="5 7" id="KW-1133">Transmembrane helix</keyword>
<evidence type="ECO:0000256" key="4">
    <source>
        <dbReference type="ARBA" id="ARBA00022692"/>
    </source>
</evidence>
<protein>
    <recommendedName>
        <fullName evidence="7">TRAP transporter large permease protein</fullName>
    </recommendedName>
</protein>
<sequence length="426" mass="45062">MITLAVFFISLFMGLPILITLLVGTLVFLQQSDLSMLMGSLPLQLYGSLEKSGLLAIPLFMMVGELMNRGGLTDRLIALASMLVGRLHGGLAYVNLLTNAITSSILGSALAQIAVMSRVMIPAMEKKGFKRDFASAVTVSGGLLGPIIPPSMVMIIYGVIAFQPVGALFMAGVVPGILITIGFAIIIFLIGLFCGFPREGQADAPKVTLAEFLKDIVPLSIPLIIITGIAAGVMTPTEAGAIGSLLALLIGTLVYRSLRWSELPDVLFRVALNAAMITGLIASATMFGWALSFEEVPDRVVALINGVTDSPIVFLLLINLLIIVLGMFLESMSILIVMVPIVLPAALAMGIDPIHFGVVISLATLVGLVTPPLGPGLFVVMATTPISMSALFKSMMPFLLMMFLCMALINVVPALSLWLPAMFGLM</sequence>
<feature type="transmembrane region" description="Helical" evidence="7">
    <location>
        <begin position="341"/>
        <end position="367"/>
    </location>
</feature>
<dbReference type="eggNOG" id="COG1593">
    <property type="taxonomic scope" value="Bacteria"/>
</dbReference>
<dbReference type="PIRSF" id="PIRSF006066">
    <property type="entry name" value="HI0050"/>
    <property type="match status" value="1"/>
</dbReference>
<dbReference type="STRING" id="1232683.ADIMK_1881"/>
<comment type="caution">
    <text evidence="9">The sequence shown here is derived from an EMBL/GenBank/DDBJ whole genome shotgun (WGS) entry which is preliminary data.</text>
</comment>
<dbReference type="PANTHER" id="PTHR33362">
    <property type="entry name" value="SIALIC ACID TRAP TRANSPORTER PERMEASE PROTEIN SIAT-RELATED"/>
    <property type="match status" value="1"/>
</dbReference>
<comment type="function">
    <text evidence="7">Part of the tripartite ATP-independent periplasmic (TRAP) transport system.</text>
</comment>
<evidence type="ECO:0000313" key="10">
    <source>
        <dbReference type="Proteomes" id="UP000028252"/>
    </source>
</evidence>
<evidence type="ECO:0000256" key="1">
    <source>
        <dbReference type="ARBA" id="ARBA00004429"/>
    </source>
</evidence>
<keyword evidence="3 7" id="KW-0997">Cell inner membrane</keyword>
<feature type="transmembrane region" description="Helical" evidence="7">
    <location>
        <begin position="166"/>
        <end position="196"/>
    </location>
</feature>
<dbReference type="Pfam" id="PF06808">
    <property type="entry name" value="DctM"/>
    <property type="match status" value="1"/>
</dbReference>
<dbReference type="EMBL" id="JMQN01000023">
    <property type="protein sequence ID" value="KEA63910.1"/>
    <property type="molecule type" value="Genomic_DNA"/>
</dbReference>
<evidence type="ECO:0000256" key="7">
    <source>
        <dbReference type="RuleBase" id="RU369079"/>
    </source>
</evidence>
<keyword evidence="10" id="KW-1185">Reference proteome</keyword>
<reference evidence="9 10" key="1">
    <citation type="submission" date="2014-04" db="EMBL/GenBank/DDBJ databases">
        <title>Marinobacterium kochiensis sp. nov., isolated from sediment sample collected from Kochi backwaters in Kerala, India.</title>
        <authorList>
            <person name="Singh A."/>
            <person name="Pinnaka A.K."/>
        </authorList>
    </citation>
    <scope>NUCLEOTIDE SEQUENCE [LARGE SCALE GENOMIC DNA]</scope>
    <source>
        <strain evidence="9 10">AK27</strain>
    </source>
</reference>
<dbReference type="NCBIfam" id="TIGR00786">
    <property type="entry name" value="dctM"/>
    <property type="match status" value="1"/>
</dbReference>
<dbReference type="GO" id="GO:0022857">
    <property type="term" value="F:transmembrane transporter activity"/>
    <property type="evidence" value="ECO:0007669"/>
    <property type="project" value="UniProtKB-UniRule"/>
</dbReference>
<feature type="transmembrane region" description="Helical" evidence="7">
    <location>
        <begin position="399"/>
        <end position="419"/>
    </location>
</feature>
<evidence type="ECO:0000256" key="5">
    <source>
        <dbReference type="ARBA" id="ARBA00022989"/>
    </source>
</evidence>
<dbReference type="InterPro" id="IPR004681">
    <property type="entry name" value="TRAP_DctM"/>
</dbReference>
<name>A0A081FZF5_9GAMM</name>
<evidence type="ECO:0000259" key="8">
    <source>
        <dbReference type="Pfam" id="PF06808"/>
    </source>
</evidence>
<comment type="subcellular location">
    <subcellularLocation>
        <location evidence="1 7">Cell inner membrane</location>
        <topology evidence="1 7">Multi-pass membrane protein</topology>
    </subcellularLocation>
</comment>
<dbReference type="GO" id="GO:0005886">
    <property type="term" value="C:plasma membrane"/>
    <property type="evidence" value="ECO:0007669"/>
    <property type="project" value="UniProtKB-SubCell"/>
</dbReference>
<organism evidence="9 10">
    <name type="scientific">Marinobacterium lacunae</name>
    <dbReference type="NCBI Taxonomy" id="1232683"/>
    <lineage>
        <taxon>Bacteria</taxon>
        <taxon>Pseudomonadati</taxon>
        <taxon>Pseudomonadota</taxon>
        <taxon>Gammaproteobacteria</taxon>
        <taxon>Oceanospirillales</taxon>
        <taxon>Oceanospirillaceae</taxon>
        <taxon>Marinobacterium</taxon>
    </lineage>
</organism>
<keyword evidence="7" id="KW-0813">Transport</keyword>
<feature type="transmembrane region" description="Helical" evidence="7">
    <location>
        <begin position="133"/>
        <end position="160"/>
    </location>
</feature>
<proteinExistence type="inferred from homology"/>
<evidence type="ECO:0000313" key="9">
    <source>
        <dbReference type="EMBL" id="KEA63910.1"/>
    </source>
</evidence>
<feature type="transmembrane region" description="Helical" evidence="7">
    <location>
        <begin position="216"/>
        <end position="234"/>
    </location>
</feature>
<evidence type="ECO:0000256" key="2">
    <source>
        <dbReference type="ARBA" id="ARBA00022475"/>
    </source>
</evidence>
<comment type="subunit">
    <text evidence="7">The complex comprises the extracytoplasmic solute receptor protein and the two transmembrane proteins.</text>
</comment>
<dbReference type="RefSeq" id="WP_036186859.1">
    <property type="nucleotide sequence ID" value="NZ_JMQN01000023.1"/>
</dbReference>
<dbReference type="PATRIC" id="fig|1232683.4.peg.1850"/>
<gene>
    <name evidence="9" type="ORF">ADIMK_1881</name>
</gene>
<comment type="similarity">
    <text evidence="7">Belongs to the TRAP transporter large permease family.</text>
</comment>
<dbReference type="InterPro" id="IPR010656">
    <property type="entry name" value="DctM"/>
</dbReference>
<evidence type="ECO:0000256" key="6">
    <source>
        <dbReference type="ARBA" id="ARBA00023136"/>
    </source>
</evidence>
<feature type="transmembrane region" description="Helical" evidence="7">
    <location>
        <begin position="240"/>
        <end position="258"/>
    </location>
</feature>
<feature type="transmembrane region" description="Helical" evidence="7">
    <location>
        <begin position="311"/>
        <end position="329"/>
    </location>
</feature>
<keyword evidence="6 7" id="KW-0472">Membrane</keyword>
<dbReference type="PANTHER" id="PTHR33362:SF2">
    <property type="entry name" value="TRAP TRANSPORTER LARGE PERMEASE PROTEIN"/>
    <property type="match status" value="1"/>
</dbReference>
<dbReference type="OrthoDB" id="9796052at2"/>
<feature type="transmembrane region" description="Helical" evidence="7">
    <location>
        <begin position="6"/>
        <end position="29"/>
    </location>
</feature>
<feature type="domain" description="TRAP C4-dicarboxylate transport system permease DctM subunit" evidence="8">
    <location>
        <begin position="4"/>
        <end position="415"/>
    </location>
</feature>
<keyword evidence="4 7" id="KW-0812">Transmembrane</keyword>
<dbReference type="AlphaFoldDB" id="A0A081FZF5"/>
<dbReference type="Proteomes" id="UP000028252">
    <property type="component" value="Unassembled WGS sequence"/>
</dbReference>
<evidence type="ECO:0000256" key="3">
    <source>
        <dbReference type="ARBA" id="ARBA00022519"/>
    </source>
</evidence>
<feature type="transmembrane region" description="Helical" evidence="7">
    <location>
        <begin position="270"/>
        <end position="291"/>
    </location>
</feature>